<dbReference type="EMBL" id="CAJVPJ010003113">
    <property type="protein sequence ID" value="CAG8635196.1"/>
    <property type="molecule type" value="Genomic_DNA"/>
</dbReference>
<feature type="non-terminal residue" evidence="1">
    <location>
        <position position="210"/>
    </location>
</feature>
<dbReference type="Proteomes" id="UP000789572">
    <property type="component" value="Unassembled WGS sequence"/>
</dbReference>
<dbReference type="AlphaFoldDB" id="A0A9N9GUE5"/>
<evidence type="ECO:0000313" key="2">
    <source>
        <dbReference type="Proteomes" id="UP000789572"/>
    </source>
</evidence>
<reference evidence="1" key="1">
    <citation type="submission" date="2021-06" db="EMBL/GenBank/DDBJ databases">
        <authorList>
            <person name="Kallberg Y."/>
            <person name="Tangrot J."/>
            <person name="Rosling A."/>
        </authorList>
    </citation>
    <scope>NUCLEOTIDE SEQUENCE</scope>
    <source>
        <strain evidence="1">IA702</strain>
    </source>
</reference>
<name>A0A9N9GUE5_9GLOM</name>
<gene>
    <name evidence="1" type="ORF">POCULU_LOCUS9117</name>
</gene>
<accession>A0A9N9GUE5</accession>
<proteinExistence type="predicted"/>
<evidence type="ECO:0000313" key="1">
    <source>
        <dbReference type="EMBL" id="CAG8635196.1"/>
    </source>
</evidence>
<protein>
    <submittedName>
        <fullName evidence="1">6686_t:CDS:1</fullName>
    </submittedName>
</protein>
<comment type="caution">
    <text evidence="1">The sequence shown here is derived from an EMBL/GenBank/DDBJ whole genome shotgun (WGS) entry which is preliminary data.</text>
</comment>
<sequence>MSEILPEGSELYIPTAEEIIELIRTMVEEGAGDAVIESPMQEDQAGQCDGPRTATQSPSTVLRNGQAHLTTTAQTTMTIEEPNGVEEADATEEVMEVMIGERKKEGEAMSVTKLKRKRKKEMKKDFERRKRSLRMKFDVDEAYFLGELIEQNGFEGSTTAAKYLGKYWRKVVLSVYHYNKERSDWDDTLTHGDYYYMKLERRRQQKKAET</sequence>
<organism evidence="1 2">
    <name type="scientific">Paraglomus occultum</name>
    <dbReference type="NCBI Taxonomy" id="144539"/>
    <lineage>
        <taxon>Eukaryota</taxon>
        <taxon>Fungi</taxon>
        <taxon>Fungi incertae sedis</taxon>
        <taxon>Mucoromycota</taxon>
        <taxon>Glomeromycotina</taxon>
        <taxon>Glomeromycetes</taxon>
        <taxon>Paraglomerales</taxon>
        <taxon>Paraglomeraceae</taxon>
        <taxon>Paraglomus</taxon>
    </lineage>
</organism>
<keyword evidence="2" id="KW-1185">Reference proteome</keyword>